<sequence length="264" mass="28534">MNAPDRFRLPDVQSQPDQRNIAIDAVGVRGLRYPVAIASQGAPQMTVATFAMTVGLDGATKGTHMSRFVELLEARNTPYAVADLAALAADMLARLDARSGAIELRFPYFVRKSAPVSGVSSLLDIEVRWRVRAGADGVATTSMQVVVPATSLCPCSKEISSYGAHNQRSLITIEVDLKAPMTVEDLIGVAERSASCEVYGLLKRADEKYVTERAYDNPKFVEDLVRDVALALNADARVGGYVVEAENFESIHNHSAIARIARPA</sequence>
<name>A0AA48WF03_9BURK</name>
<dbReference type="PANTHER" id="PTHR36445:SF1">
    <property type="entry name" value="GTP CYCLOHYDROLASE MPTA"/>
    <property type="match status" value="1"/>
</dbReference>
<evidence type="ECO:0000256" key="1">
    <source>
        <dbReference type="ARBA" id="ARBA00022801"/>
    </source>
</evidence>
<dbReference type="Pfam" id="PF02649">
    <property type="entry name" value="GCHY-1"/>
    <property type="match status" value="1"/>
</dbReference>
<dbReference type="RefSeq" id="WP_206090802.1">
    <property type="nucleotide sequence ID" value="NZ_CP065053.1"/>
</dbReference>
<comment type="catalytic activity">
    <reaction evidence="2">
        <text>GTP + H2O = 7,8-dihydroneopterin 3'-triphosphate + formate + H(+)</text>
        <dbReference type="Rhea" id="RHEA:17473"/>
        <dbReference type="ChEBI" id="CHEBI:15377"/>
        <dbReference type="ChEBI" id="CHEBI:15378"/>
        <dbReference type="ChEBI" id="CHEBI:15740"/>
        <dbReference type="ChEBI" id="CHEBI:37565"/>
        <dbReference type="ChEBI" id="CHEBI:58462"/>
        <dbReference type="EC" id="3.5.4.16"/>
    </reaction>
</comment>
<evidence type="ECO:0000313" key="3">
    <source>
        <dbReference type="EMBL" id="QPI51177.1"/>
    </source>
</evidence>
<gene>
    <name evidence="2" type="primary">folE2</name>
    <name evidence="3" type="ORF">IV454_06505</name>
</gene>
<accession>A0AA48WF03</accession>
<dbReference type="InterPro" id="IPR022838">
    <property type="entry name" value="GTP_cyclohydrolase_FolE2"/>
</dbReference>
<comment type="pathway">
    <text evidence="2">Cofactor biosynthesis; 7,8-dihydroneopterin triphosphate biosynthesis; 7,8-dihydroneopterin triphosphate from GTP: step 1/1.</text>
</comment>
<reference evidence="3 4" key="1">
    <citation type="submission" date="2020-11" db="EMBL/GenBank/DDBJ databases">
        <authorList>
            <person name="Sun Q."/>
        </authorList>
    </citation>
    <scope>NUCLEOTIDE SEQUENCE [LARGE SCALE GENOMIC DNA]</scope>
    <source>
        <strain evidence="3 4">P8398</strain>
    </source>
</reference>
<proteinExistence type="inferred from homology"/>
<dbReference type="HAMAP" id="MF_01527_B">
    <property type="entry name" value="GTP_cyclohydrol_B"/>
    <property type="match status" value="1"/>
</dbReference>
<dbReference type="Proteomes" id="UP000662888">
    <property type="component" value="Chromosome"/>
</dbReference>
<dbReference type="PANTHER" id="PTHR36445">
    <property type="entry name" value="GTP CYCLOHYDROLASE MPTA"/>
    <property type="match status" value="1"/>
</dbReference>
<evidence type="ECO:0000313" key="4">
    <source>
        <dbReference type="Proteomes" id="UP000662888"/>
    </source>
</evidence>
<comment type="similarity">
    <text evidence="2">Belongs to the GTP cyclohydrolase IV family.</text>
</comment>
<comment type="function">
    <text evidence="2">Converts GTP to 7,8-dihydroneopterin triphosphate.</text>
</comment>
<dbReference type="NCBIfam" id="NF010200">
    <property type="entry name" value="PRK13674.1-1"/>
    <property type="match status" value="1"/>
</dbReference>
<organism evidence="3 4">
    <name type="scientific">Massilia antarctica</name>
    <dbReference type="NCBI Taxonomy" id="2765360"/>
    <lineage>
        <taxon>Bacteria</taxon>
        <taxon>Pseudomonadati</taxon>
        <taxon>Pseudomonadota</taxon>
        <taxon>Betaproteobacteria</taxon>
        <taxon>Burkholderiales</taxon>
        <taxon>Oxalobacteraceae</taxon>
        <taxon>Telluria group</taxon>
        <taxon>Massilia</taxon>
    </lineage>
</organism>
<dbReference type="EMBL" id="CP065053">
    <property type="protein sequence ID" value="QPI51177.1"/>
    <property type="molecule type" value="Genomic_DNA"/>
</dbReference>
<feature type="site" description="May be catalytically important" evidence="2">
    <location>
        <position position="153"/>
    </location>
</feature>
<keyword evidence="1 2" id="KW-0378">Hydrolase</keyword>
<dbReference type="InterPro" id="IPR003801">
    <property type="entry name" value="GTP_cyclohydrolase_FolE2/MptA"/>
</dbReference>
<dbReference type="Gene3D" id="3.10.270.10">
    <property type="entry name" value="Urate Oxidase"/>
    <property type="match status" value="1"/>
</dbReference>
<protein>
    <recommendedName>
        <fullName evidence="2">GTP cyclohydrolase FolE2</fullName>
        <ecNumber evidence="2">3.5.4.16</ecNumber>
    </recommendedName>
</protein>
<keyword evidence="4" id="KW-1185">Reference proteome</keyword>
<dbReference type="EC" id="3.5.4.16" evidence="2"/>
<evidence type="ECO:0000256" key="2">
    <source>
        <dbReference type="HAMAP-Rule" id="MF_01527"/>
    </source>
</evidence>